<dbReference type="GO" id="GO:0007031">
    <property type="term" value="P:peroxisome organization"/>
    <property type="evidence" value="ECO:0007669"/>
    <property type="project" value="UniProtKB-KW"/>
</dbReference>
<evidence type="ECO:0000313" key="3">
    <source>
        <dbReference type="EMBL" id="KAG2227546.1"/>
    </source>
</evidence>
<organism evidence="3 4">
    <name type="scientific">Circinella minor</name>
    <dbReference type="NCBI Taxonomy" id="1195481"/>
    <lineage>
        <taxon>Eukaryota</taxon>
        <taxon>Fungi</taxon>
        <taxon>Fungi incertae sedis</taxon>
        <taxon>Mucoromycota</taxon>
        <taxon>Mucoromycotina</taxon>
        <taxon>Mucoromycetes</taxon>
        <taxon>Mucorales</taxon>
        <taxon>Lichtheimiaceae</taxon>
        <taxon>Circinella</taxon>
    </lineage>
</organism>
<accession>A0A8H7SEB9</accession>
<reference evidence="3 4" key="1">
    <citation type="submission" date="2020-12" db="EMBL/GenBank/DDBJ databases">
        <title>Metabolic potential, ecology and presence of endohyphal bacteria is reflected in genomic diversity of Mucoromycotina.</title>
        <authorList>
            <person name="Muszewska A."/>
            <person name="Okrasinska A."/>
            <person name="Steczkiewicz K."/>
            <person name="Drgas O."/>
            <person name="Orlowska M."/>
            <person name="Perlinska-Lenart U."/>
            <person name="Aleksandrzak-Piekarczyk T."/>
            <person name="Szatraj K."/>
            <person name="Zielenkiewicz U."/>
            <person name="Pilsyk S."/>
            <person name="Malc E."/>
            <person name="Mieczkowski P."/>
            <person name="Kruszewska J.S."/>
            <person name="Biernat P."/>
            <person name="Pawlowska J."/>
        </authorList>
    </citation>
    <scope>NUCLEOTIDE SEQUENCE [LARGE SCALE GENOMIC DNA]</scope>
    <source>
        <strain evidence="3 4">CBS 142.35</strain>
    </source>
</reference>
<gene>
    <name evidence="3" type="ORF">INT45_002231</name>
</gene>
<dbReference type="PANTHER" id="PTHR13299">
    <property type="entry name" value="PEROXISOMAL MEMBRANE PROTEIN PEX16"/>
    <property type="match status" value="1"/>
</dbReference>
<comment type="caution">
    <text evidence="3">The sequence shown here is derived from an EMBL/GenBank/DDBJ whole genome shotgun (WGS) entry which is preliminary data.</text>
</comment>
<dbReference type="EMBL" id="JAEPRB010000006">
    <property type="protein sequence ID" value="KAG2227546.1"/>
    <property type="molecule type" value="Genomic_DNA"/>
</dbReference>
<proteinExistence type="inferred from homology"/>
<evidence type="ECO:0000256" key="2">
    <source>
        <dbReference type="RuleBase" id="RU365003"/>
    </source>
</evidence>
<dbReference type="Proteomes" id="UP000646827">
    <property type="component" value="Unassembled WGS sequence"/>
</dbReference>
<dbReference type="AlphaFoldDB" id="A0A8H7SEB9"/>
<comment type="subcellular location">
    <subcellularLocation>
        <location evidence="2">Peroxisome membrane</location>
    </subcellularLocation>
</comment>
<keyword evidence="2" id="KW-0576">Peroxisome</keyword>
<evidence type="ECO:0000256" key="1">
    <source>
        <dbReference type="ARBA" id="ARBA00009505"/>
    </source>
</evidence>
<dbReference type="GO" id="GO:0005778">
    <property type="term" value="C:peroxisomal membrane"/>
    <property type="evidence" value="ECO:0007669"/>
    <property type="project" value="UniProtKB-SubCell"/>
</dbReference>
<name>A0A8H7SEB9_9FUNG</name>
<dbReference type="OrthoDB" id="2021143at2759"/>
<dbReference type="InterPro" id="IPR013919">
    <property type="entry name" value="Pex16"/>
</dbReference>
<keyword evidence="2" id="KW-0962">Peroxisome biogenesis</keyword>
<evidence type="ECO:0000313" key="4">
    <source>
        <dbReference type="Proteomes" id="UP000646827"/>
    </source>
</evidence>
<protein>
    <recommendedName>
        <fullName evidence="2">Peroxisomal membrane protein PEX16</fullName>
    </recommendedName>
</protein>
<dbReference type="PANTHER" id="PTHR13299:SF0">
    <property type="entry name" value="PEROXISOMAL MEMBRANE PROTEIN PEX16"/>
    <property type="match status" value="1"/>
</dbReference>
<dbReference type="Pfam" id="PF08610">
    <property type="entry name" value="Pex16"/>
    <property type="match status" value="2"/>
</dbReference>
<comment type="similarity">
    <text evidence="1 2">Belongs to the peroxin-16 family.</text>
</comment>
<keyword evidence="4" id="KW-1185">Reference proteome</keyword>
<sequence length="210" mass="24857">MLVHKSKQSINTRWRWIAGLESVKVLLRLVLFYATNKRIVIHPTHFARGDEDNKINLATLDSRIGIPSSSTLSGSLQRFGWAHVAELLWIFRPLIYVGLMWKQSKKKSTKENEEYNNWKPWLISLGIDLAARLARELQPMTRLEREESRRRDYLLLFYLFREPCYNFFTKPIVDMFCDATEHRPLISIFAAALNDYRPFWEQYYFCTSGS</sequence>